<dbReference type="Proteomes" id="UP001202180">
    <property type="component" value="Unassembled WGS sequence"/>
</dbReference>
<accession>A0ABT0HTT6</accession>
<gene>
    <name evidence="3" type="ORF">M0L20_27105</name>
</gene>
<evidence type="ECO:0000313" key="4">
    <source>
        <dbReference type="Proteomes" id="UP001202180"/>
    </source>
</evidence>
<feature type="chain" id="PRO_5045091236" evidence="1">
    <location>
        <begin position="20"/>
        <end position="163"/>
    </location>
</feature>
<keyword evidence="1" id="KW-0732">Signal</keyword>
<name>A0ABT0HTT6_9BACT</name>
<evidence type="ECO:0000313" key="3">
    <source>
        <dbReference type="EMBL" id="MCK8495564.1"/>
    </source>
</evidence>
<keyword evidence="4" id="KW-1185">Reference proteome</keyword>
<dbReference type="EMBL" id="JALPRF010000009">
    <property type="protein sequence ID" value="MCK8495564.1"/>
    <property type="molecule type" value="Genomic_DNA"/>
</dbReference>
<reference evidence="3 4" key="1">
    <citation type="submission" date="2022-04" db="EMBL/GenBank/DDBJ databases">
        <title>Spirosoma sp. strain RP8 genome sequencing and assembly.</title>
        <authorList>
            <person name="Jung Y."/>
        </authorList>
    </citation>
    <scope>NUCLEOTIDE SEQUENCE [LARGE SCALE GENOMIC DNA]</scope>
    <source>
        <strain evidence="3 4">RP8</strain>
    </source>
</reference>
<feature type="domain" description="Lipocalin-like" evidence="2">
    <location>
        <begin position="36"/>
        <end position="140"/>
    </location>
</feature>
<comment type="caution">
    <text evidence="3">The sequence shown here is derived from an EMBL/GenBank/DDBJ whole genome shotgun (WGS) entry which is preliminary data.</text>
</comment>
<evidence type="ECO:0000259" key="2">
    <source>
        <dbReference type="Pfam" id="PF13648"/>
    </source>
</evidence>
<dbReference type="InterPro" id="IPR024311">
    <property type="entry name" value="Lipocalin-like"/>
</dbReference>
<evidence type="ECO:0000256" key="1">
    <source>
        <dbReference type="SAM" id="SignalP"/>
    </source>
</evidence>
<protein>
    <submittedName>
        <fullName evidence="3">Lipocalin family protein</fullName>
    </submittedName>
</protein>
<sequence length="163" mass="17844">MIRLTVLGACKLLCLVLLAGCSKEDAGPAINAAQVVGSWQITKITADPAVTSPTYGTTTDVLQLYQQNIGKDCVGPTRYEFAADGALHLTTSTDCQNKLNSLFGFTAANWHTTGRQLRVEGNYDALSYTVSEQSPQTMVWQRTEYNSPYDGKTHLYTITLSKR</sequence>
<organism evidence="3 4">
    <name type="scientific">Spirosoma liriopis</name>
    <dbReference type="NCBI Taxonomy" id="2937440"/>
    <lineage>
        <taxon>Bacteria</taxon>
        <taxon>Pseudomonadati</taxon>
        <taxon>Bacteroidota</taxon>
        <taxon>Cytophagia</taxon>
        <taxon>Cytophagales</taxon>
        <taxon>Cytophagaceae</taxon>
        <taxon>Spirosoma</taxon>
    </lineage>
</organism>
<dbReference type="RefSeq" id="WP_232563750.1">
    <property type="nucleotide sequence ID" value="NZ_JALPRF010000009.1"/>
</dbReference>
<feature type="signal peptide" evidence="1">
    <location>
        <begin position="1"/>
        <end position="19"/>
    </location>
</feature>
<dbReference type="Pfam" id="PF13648">
    <property type="entry name" value="Lipocalin_4"/>
    <property type="match status" value="1"/>
</dbReference>
<proteinExistence type="predicted"/>